<organism evidence="1 2">
    <name type="scientific">Nephila pilipes</name>
    <name type="common">Giant wood spider</name>
    <name type="synonym">Nephila maculata</name>
    <dbReference type="NCBI Taxonomy" id="299642"/>
    <lineage>
        <taxon>Eukaryota</taxon>
        <taxon>Metazoa</taxon>
        <taxon>Ecdysozoa</taxon>
        <taxon>Arthropoda</taxon>
        <taxon>Chelicerata</taxon>
        <taxon>Arachnida</taxon>
        <taxon>Araneae</taxon>
        <taxon>Araneomorphae</taxon>
        <taxon>Entelegynae</taxon>
        <taxon>Araneoidea</taxon>
        <taxon>Nephilidae</taxon>
        <taxon>Nephila</taxon>
    </lineage>
</organism>
<sequence length="119" mass="14376">MFKGIERICSIRRNWRRMRYVRNCRTDCENDWLQNKFCIMLFRAEERTKRKLKKRFSSTEKSNFSTMTSLLDPRFENLHFQDRALLVHGTESSAIKLEKRVNHRIVTVSSCLQLIFLSK</sequence>
<gene>
    <name evidence="1" type="ORF">NPIL_613791</name>
</gene>
<keyword evidence="2" id="KW-1185">Reference proteome</keyword>
<name>A0A8X6UIN2_NEPPI</name>
<comment type="caution">
    <text evidence="1">The sequence shown here is derived from an EMBL/GenBank/DDBJ whole genome shotgun (WGS) entry which is preliminary data.</text>
</comment>
<evidence type="ECO:0000313" key="2">
    <source>
        <dbReference type="Proteomes" id="UP000887013"/>
    </source>
</evidence>
<dbReference type="EMBL" id="BMAW01125746">
    <property type="protein sequence ID" value="GFU13904.1"/>
    <property type="molecule type" value="Genomic_DNA"/>
</dbReference>
<evidence type="ECO:0000313" key="1">
    <source>
        <dbReference type="EMBL" id="GFU13904.1"/>
    </source>
</evidence>
<proteinExistence type="predicted"/>
<reference evidence="1" key="1">
    <citation type="submission" date="2020-08" db="EMBL/GenBank/DDBJ databases">
        <title>Multicomponent nature underlies the extraordinary mechanical properties of spider dragline silk.</title>
        <authorList>
            <person name="Kono N."/>
            <person name="Nakamura H."/>
            <person name="Mori M."/>
            <person name="Yoshida Y."/>
            <person name="Ohtoshi R."/>
            <person name="Malay A.D."/>
            <person name="Moran D.A.P."/>
            <person name="Tomita M."/>
            <person name="Numata K."/>
            <person name="Arakawa K."/>
        </authorList>
    </citation>
    <scope>NUCLEOTIDE SEQUENCE</scope>
</reference>
<dbReference type="AlphaFoldDB" id="A0A8X6UIN2"/>
<dbReference type="Proteomes" id="UP000887013">
    <property type="component" value="Unassembled WGS sequence"/>
</dbReference>
<protein>
    <submittedName>
        <fullName evidence="1">Uncharacterized protein</fullName>
    </submittedName>
</protein>
<accession>A0A8X6UIN2</accession>